<dbReference type="EMBL" id="CAJOBI010165036">
    <property type="protein sequence ID" value="CAF4866267.1"/>
    <property type="molecule type" value="Genomic_DNA"/>
</dbReference>
<reference evidence="1" key="1">
    <citation type="submission" date="2021-02" db="EMBL/GenBank/DDBJ databases">
        <authorList>
            <person name="Nowell W R."/>
        </authorList>
    </citation>
    <scope>NUCLEOTIDE SEQUENCE</scope>
</reference>
<dbReference type="AlphaFoldDB" id="A0A8S3BWC9"/>
<protein>
    <submittedName>
        <fullName evidence="1">Uncharacterized protein</fullName>
    </submittedName>
</protein>
<dbReference type="Proteomes" id="UP000676336">
    <property type="component" value="Unassembled WGS sequence"/>
</dbReference>
<evidence type="ECO:0000313" key="3">
    <source>
        <dbReference type="Proteomes" id="UP000676336"/>
    </source>
</evidence>
<accession>A0A8S3BWC9</accession>
<comment type="caution">
    <text evidence="1">The sequence shown here is derived from an EMBL/GenBank/DDBJ whole genome shotgun (WGS) entry which is preliminary data.</text>
</comment>
<organism evidence="1 3">
    <name type="scientific">Rotaria magnacalcarata</name>
    <dbReference type="NCBI Taxonomy" id="392030"/>
    <lineage>
        <taxon>Eukaryota</taxon>
        <taxon>Metazoa</taxon>
        <taxon>Spiralia</taxon>
        <taxon>Gnathifera</taxon>
        <taxon>Rotifera</taxon>
        <taxon>Eurotatoria</taxon>
        <taxon>Bdelloidea</taxon>
        <taxon>Philodinida</taxon>
        <taxon>Philodinidae</taxon>
        <taxon>Rotaria</taxon>
    </lineage>
</organism>
<dbReference type="Proteomes" id="UP000681720">
    <property type="component" value="Unassembled WGS sequence"/>
</dbReference>
<name>A0A8S3BWC9_9BILA</name>
<sequence length="46" mass="5093">MAVDKVADVRQAAIKALSGCYLKFTSDNGQIQMEVFLDDCHRVFAS</sequence>
<evidence type="ECO:0000313" key="2">
    <source>
        <dbReference type="EMBL" id="CAF4963710.1"/>
    </source>
</evidence>
<feature type="non-terminal residue" evidence="1">
    <location>
        <position position="1"/>
    </location>
</feature>
<proteinExistence type="predicted"/>
<evidence type="ECO:0000313" key="1">
    <source>
        <dbReference type="EMBL" id="CAF4866267.1"/>
    </source>
</evidence>
<gene>
    <name evidence="2" type="ORF">GIL414_LOCUS55008</name>
    <name evidence="1" type="ORF">SMN809_LOCUS50109</name>
</gene>
<dbReference type="EMBL" id="CAJOBJ010194193">
    <property type="protein sequence ID" value="CAF4963710.1"/>
    <property type="molecule type" value="Genomic_DNA"/>
</dbReference>